<proteinExistence type="predicted"/>
<dbReference type="EMBL" id="CM001023">
    <property type="protein sequence ID" value="EAZ81846.1"/>
    <property type="molecule type" value="Genomic_DNA"/>
</dbReference>
<dbReference type="InterPro" id="IPR029068">
    <property type="entry name" value="Glyas_Bleomycin-R_OHBP_Dase"/>
</dbReference>
<keyword evidence="1" id="KW-0456">Lyase</keyword>
<dbReference type="Proteomes" id="UP000003919">
    <property type="component" value="Chromosome"/>
</dbReference>
<dbReference type="Gene3D" id="3.10.180.10">
    <property type="entry name" value="2,3-Dihydroxybiphenyl 1,2-Dioxygenase, domain 1"/>
    <property type="match status" value="1"/>
</dbReference>
<protein>
    <submittedName>
        <fullName evidence="1">Lactoylglutathione lyase</fullName>
    </submittedName>
</protein>
<comment type="caution">
    <text evidence="1">The sequence shown here is derived from an EMBL/GenBank/DDBJ whole genome shotgun (WGS) entry which is preliminary data.</text>
</comment>
<dbReference type="AlphaFoldDB" id="A3HUM4"/>
<organism evidence="1 2">
    <name type="scientific">Algoriphagus machipongonensis</name>
    <dbReference type="NCBI Taxonomy" id="388413"/>
    <lineage>
        <taxon>Bacteria</taxon>
        <taxon>Pseudomonadati</taxon>
        <taxon>Bacteroidota</taxon>
        <taxon>Cytophagia</taxon>
        <taxon>Cytophagales</taxon>
        <taxon>Cyclobacteriaceae</taxon>
        <taxon>Algoriphagus</taxon>
    </lineage>
</organism>
<dbReference type="EMBL" id="AAXU02000001">
    <property type="protein sequence ID" value="EAZ81846.1"/>
    <property type="molecule type" value="Genomic_DNA"/>
</dbReference>
<dbReference type="STRING" id="388413.ALPR1_01355"/>
<sequence>MIHPAQSLRTFIGSKNFEESTRFYQTLGFEVKKINPGFSLVKVSGNLCFYLQDYYQKDWCENCMLFLEVEQLDAYWEAVKILGLPEKFKGVKLSEIKKDDWGREFFLHDPAGNLWHFGEFFD</sequence>
<dbReference type="eggNOG" id="COG0346">
    <property type="taxonomic scope" value="Bacteria"/>
</dbReference>
<dbReference type="SUPFAM" id="SSF54593">
    <property type="entry name" value="Glyoxalase/Bleomycin resistance protein/Dihydroxybiphenyl dioxygenase"/>
    <property type="match status" value="1"/>
</dbReference>
<evidence type="ECO:0000313" key="1">
    <source>
        <dbReference type="EMBL" id="EAZ81846.1"/>
    </source>
</evidence>
<dbReference type="GO" id="GO:0016829">
    <property type="term" value="F:lyase activity"/>
    <property type="evidence" value="ECO:0007669"/>
    <property type="project" value="UniProtKB-KW"/>
</dbReference>
<name>A3HUM4_9BACT</name>
<reference evidence="1 2" key="1">
    <citation type="journal article" date="2011" name="J. Bacteriol.">
        <title>Complete genome sequence of Algoriphagus sp. PR1, bacterial prey of a colony-forming choanoflagellate.</title>
        <authorList>
            <person name="Alegado R.A."/>
            <person name="Ferriera S."/>
            <person name="Nusbaum C."/>
            <person name="Young S.K."/>
            <person name="Zeng Q."/>
            <person name="Imamovic A."/>
            <person name="Fairclough S.R."/>
            <person name="King N."/>
        </authorList>
    </citation>
    <scope>NUCLEOTIDE SEQUENCE [LARGE SCALE GENOMIC DNA]</scope>
    <source>
        <strain evidence="1 2">PR1</strain>
    </source>
</reference>
<dbReference type="RefSeq" id="WP_008197872.1">
    <property type="nucleotide sequence ID" value="NZ_CM001023.1"/>
</dbReference>
<gene>
    <name evidence="1" type="ORF">ALPR1_01355</name>
</gene>
<keyword evidence="2" id="KW-1185">Reference proteome</keyword>
<dbReference type="OrthoDB" id="674527at2"/>
<accession>A3HUM4</accession>
<dbReference type="HOGENOM" id="CLU_147344_1_0_10"/>
<evidence type="ECO:0000313" key="2">
    <source>
        <dbReference type="Proteomes" id="UP000003919"/>
    </source>
</evidence>